<dbReference type="AlphaFoldDB" id="A0A8J5D2E0"/>
<gene>
    <name evidence="2" type="ORF">GWK47_028588</name>
</gene>
<feature type="compositionally biased region" description="Basic and acidic residues" evidence="1">
    <location>
        <begin position="199"/>
        <end position="220"/>
    </location>
</feature>
<proteinExistence type="predicted"/>
<feature type="region of interest" description="Disordered" evidence="1">
    <location>
        <begin position="182"/>
        <end position="348"/>
    </location>
</feature>
<evidence type="ECO:0000313" key="3">
    <source>
        <dbReference type="Proteomes" id="UP000770661"/>
    </source>
</evidence>
<organism evidence="2 3">
    <name type="scientific">Chionoecetes opilio</name>
    <name type="common">Atlantic snow crab</name>
    <name type="synonym">Cancer opilio</name>
    <dbReference type="NCBI Taxonomy" id="41210"/>
    <lineage>
        <taxon>Eukaryota</taxon>
        <taxon>Metazoa</taxon>
        <taxon>Ecdysozoa</taxon>
        <taxon>Arthropoda</taxon>
        <taxon>Crustacea</taxon>
        <taxon>Multicrustacea</taxon>
        <taxon>Malacostraca</taxon>
        <taxon>Eumalacostraca</taxon>
        <taxon>Eucarida</taxon>
        <taxon>Decapoda</taxon>
        <taxon>Pleocyemata</taxon>
        <taxon>Brachyura</taxon>
        <taxon>Eubrachyura</taxon>
        <taxon>Majoidea</taxon>
        <taxon>Majidae</taxon>
        <taxon>Chionoecetes</taxon>
    </lineage>
</organism>
<evidence type="ECO:0000256" key="1">
    <source>
        <dbReference type="SAM" id="MobiDB-lite"/>
    </source>
</evidence>
<reference evidence="2" key="1">
    <citation type="submission" date="2020-07" db="EMBL/GenBank/DDBJ databases">
        <title>The High-quality genome of the commercially important snow crab, Chionoecetes opilio.</title>
        <authorList>
            <person name="Jeong J.-H."/>
            <person name="Ryu S."/>
        </authorList>
    </citation>
    <scope>NUCLEOTIDE SEQUENCE</scope>
    <source>
        <strain evidence="2">MADBK_172401_WGS</strain>
        <tissue evidence="2">Digestive gland</tissue>
    </source>
</reference>
<feature type="region of interest" description="Disordered" evidence="1">
    <location>
        <begin position="1"/>
        <end position="20"/>
    </location>
</feature>
<feature type="region of interest" description="Disordered" evidence="1">
    <location>
        <begin position="48"/>
        <end position="69"/>
    </location>
</feature>
<sequence length="348" mass="37742">MPTLTAGQVPSPRPSSREETIAPYSEVWHRTILTRQDALVAHTASLRRHAAPTPAPHPDKTPARPSSSKRAAAHPLLPLLLLRQMLSALNAFKVIITCLCFDTLKIETPPPTCRLLLGRLATRFHRSPHCQHPDPATEAPLFHFPWNQLRCYERVWHSHCTITWPRSTAGSLPRHWAAAAAMTNKPQSDLPDGTWQTDEGGKRAAGPEDLLRKGNRRGDRMPLGGRTVDRDHFCPSEAEPVPSLGSGSIGGREEGPGPLTLRESPPPRDHPQNPGARRGDWSPPPDVHEIPPSEARGGRRQPPVHRETPPTNHVQSVEPGGGGPEQVGGPSPGKGVFTPGQGDGTKAA</sequence>
<accession>A0A8J5D2E0</accession>
<name>A0A8J5D2E0_CHIOP</name>
<comment type="caution">
    <text evidence="2">The sequence shown here is derived from an EMBL/GenBank/DDBJ whole genome shotgun (WGS) entry which is preliminary data.</text>
</comment>
<dbReference type="Proteomes" id="UP000770661">
    <property type="component" value="Unassembled WGS sequence"/>
</dbReference>
<protein>
    <submittedName>
        <fullName evidence="2">Uncharacterized protein</fullName>
    </submittedName>
</protein>
<dbReference type="EMBL" id="JACEEZ010000323">
    <property type="protein sequence ID" value="KAG0730264.1"/>
    <property type="molecule type" value="Genomic_DNA"/>
</dbReference>
<evidence type="ECO:0000313" key="2">
    <source>
        <dbReference type="EMBL" id="KAG0730264.1"/>
    </source>
</evidence>
<keyword evidence="3" id="KW-1185">Reference proteome</keyword>
<feature type="compositionally biased region" description="Gly residues" evidence="1">
    <location>
        <begin position="319"/>
        <end position="332"/>
    </location>
</feature>